<gene>
    <name evidence="1" type="ORF">LRP29_04035</name>
</gene>
<evidence type="ECO:0000313" key="2">
    <source>
        <dbReference type="Proteomes" id="UP001060070"/>
    </source>
</evidence>
<proteinExistence type="predicted"/>
<sequence>MLDNRKRVAGKATPSGSLEAEYRGIFPATARVGRGSPIAMLICLLASGCSQTAASPPITPDQHAQLAELAAGPDSPAGLGEALAAVEATRKMQDCRARMNETVRQMKTMGAVNGAVGVAGRMAGPGGKTAAKMVAVGTARVVRGKLSHQMQSC</sequence>
<dbReference type="AlphaFoldDB" id="A0AB38TDV1"/>
<organism evidence="1 2">
    <name type="scientific">Mesorhizobium ciceri</name>
    <dbReference type="NCBI Taxonomy" id="39645"/>
    <lineage>
        <taxon>Bacteria</taxon>
        <taxon>Pseudomonadati</taxon>
        <taxon>Pseudomonadota</taxon>
        <taxon>Alphaproteobacteria</taxon>
        <taxon>Hyphomicrobiales</taxon>
        <taxon>Phyllobacteriaceae</taxon>
        <taxon>Mesorhizobium</taxon>
    </lineage>
</organism>
<evidence type="ECO:0000313" key="1">
    <source>
        <dbReference type="EMBL" id="UTU52626.1"/>
    </source>
</evidence>
<name>A0AB38TDV1_9HYPH</name>
<protein>
    <recommendedName>
        <fullName evidence="3">Glycine zipper family protein</fullName>
    </recommendedName>
</protein>
<accession>A0AB38TDV1</accession>
<dbReference type="Proteomes" id="UP001060070">
    <property type="component" value="Chromosome"/>
</dbReference>
<keyword evidence="2" id="KW-1185">Reference proteome</keyword>
<dbReference type="RefSeq" id="WP_081714218.1">
    <property type="nucleotide sequence ID" value="NZ_CP088147.1"/>
</dbReference>
<dbReference type="EMBL" id="CP088147">
    <property type="protein sequence ID" value="UTU52626.1"/>
    <property type="molecule type" value="Genomic_DNA"/>
</dbReference>
<reference evidence="1 2" key="1">
    <citation type="journal article" date="2022" name="Microbiol. Resour. Announc.">
        <title>Complete Genome Sequence of Mesorhizobium ciceri Strain R30, a Rhizobium Used as a Commercial Inoculant for Chickpea in Argentina.</title>
        <authorList>
            <person name="Foresto E."/>
            <person name="Revale S."/>
            <person name="Primo E."/>
            <person name="Nievas F."/>
            <person name="Carezzano E."/>
            <person name="Puente M."/>
            <person name="Alzari P."/>
            <person name="Mart M."/>
            <person name="Ben-Assaya M."/>
            <person name="Mornico D."/>
            <person name="Santoro M."/>
            <person name="Mart F."/>
            <person name="Giordano W."/>
            <person name="Bogino P."/>
        </authorList>
    </citation>
    <scope>NUCLEOTIDE SEQUENCE [LARGE SCALE GENOMIC DNA]</scope>
    <source>
        <strain evidence="1 2">R30</strain>
    </source>
</reference>
<evidence type="ECO:0008006" key="3">
    <source>
        <dbReference type="Google" id="ProtNLM"/>
    </source>
</evidence>